<dbReference type="AlphaFoldDB" id="A0A8T0EQU2"/>
<feature type="region of interest" description="Disordered" evidence="1">
    <location>
        <begin position="1"/>
        <end position="80"/>
    </location>
</feature>
<feature type="compositionally biased region" description="Polar residues" evidence="1">
    <location>
        <begin position="40"/>
        <end position="53"/>
    </location>
</feature>
<accession>A0A8T0EQU2</accession>
<feature type="compositionally biased region" description="Polar residues" evidence="1">
    <location>
        <begin position="1"/>
        <end position="32"/>
    </location>
</feature>
<organism evidence="2 3">
    <name type="scientific">Argiope bruennichi</name>
    <name type="common">Wasp spider</name>
    <name type="synonym">Aranea bruennichi</name>
    <dbReference type="NCBI Taxonomy" id="94029"/>
    <lineage>
        <taxon>Eukaryota</taxon>
        <taxon>Metazoa</taxon>
        <taxon>Ecdysozoa</taxon>
        <taxon>Arthropoda</taxon>
        <taxon>Chelicerata</taxon>
        <taxon>Arachnida</taxon>
        <taxon>Araneae</taxon>
        <taxon>Araneomorphae</taxon>
        <taxon>Entelegynae</taxon>
        <taxon>Araneoidea</taxon>
        <taxon>Araneidae</taxon>
        <taxon>Argiope</taxon>
    </lineage>
</organism>
<gene>
    <name evidence="2" type="ORF">HNY73_015662</name>
</gene>
<dbReference type="EMBL" id="JABXBU010002220">
    <property type="protein sequence ID" value="KAF8775106.1"/>
    <property type="molecule type" value="Genomic_DNA"/>
</dbReference>
<name>A0A8T0EQU2_ARGBR</name>
<dbReference type="Proteomes" id="UP000807504">
    <property type="component" value="Unassembled WGS sequence"/>
</dbReference>
<feature type="non-terminal residue" evidence="2">
    <location>
        <position position="1"/>
    </location>
</feature>
<evidence type="ECO:0000313" key="2">
    <source>
        <dbReference type="EMBL" id="KAF8775106.1"/>
    </source>
</evidence>
<keyword evidence="3" id="KW-1185">Reference proteome</keyword>
<protein>
    <submittedName>
        <fullName evidence="2">Uncharacterized protein</fullName>
    </submittedName>
</protein>
<evidence type="ECO:0000313" key="3">
    <source>
        <dbReference type="Proteomes" id="UP000807504"/>
    </source>
</evidence>
<evidence type="ECO:0000256" key="1">
    <source>
        <dbReference type="SAM" id="MobiDB-lite"/>
    </source>
</evidence>
<sequence>QISNARNRAFYSPTTNRPNISKCKTTFSSRPGRSTDDNKPTNFLQRSTGAQDNTAKHRAGEKQPSGYVPSAMPNEHRIEK</sequence>
<reference evidence="2" key="2">
    <citation type="submission" date="2020-06" db="EMBL/GenBank/DDBJ databases">
        <authorList>
            <person name="Sheffer M."/>
        </authorList>
    </citation>
    <scope>NUCLEOTIDE SEQUENCE</scope>
</reference>
<proteinExistence type="predicted"/>
<reference evidence="2" key="1">
    <citation type="journal article" date="2020" name="bioRxiv">
        <title>Chromosome-level reference genome of the European wasp spider Argiope bruennichi: a resource for studies on range expansion and evolutionary adaptation.</title>
        <authorList>
            <person name="Sheffer M.M."/>
            <person name="Hoppe A."/>
            <person name="Krehenwinkel H."/>
            <person name="Uhl G."/>
            <person name="Kuss A.W."/>
            <person name="Jensen L."/>
            <person name="Jensen C."/>
            <person name="Gillespie R.G."/>
            <person name="Hoff K.J."/>
            <person name="Prost S."/>
        </authorList>
    </citation>
    <scope>NUCLEOTIDE SEQUENCE</scope>
</reference>
<comment type="caution">
    <text evidence="2">The sequence shown here is derived from an EMBL/GenBank/DDBJ whole genome shotgun (WGS) entry which is preliminary data.</text>
</comment>